<reference evidence="1" key="1">
    <citation type="journal article" date="2023" name="G3 (Bethesda)">
        <title>Whole genome assemblies of Zophobas morio and Tenebrio molitor.</title>
        <authorList>
            <person name="Kaur S."/>
            <person name="Stinson S.A."/>
            <person name="diCenzo G.C."/>
        </authorList>
    </citation>
    <scope>NUCLEOTIDE SEQUENCE</scope>
    <source>
        <strain evidence="1">QUZm001</strain>
    </source>
</reference>
<evidence type="ECO:0000313" key="1">
    <source>
        <dbReference type="EMBL" id="KAJ3653493.1"/>
    </source>
</evidence>
<comment type="caution">
    <text evidence="1">The sequence shown here is derived from an EMBL/GenBank/DDBJ whole genome shotgun (WGS) entry which is preliminary data.</text>
</comment>
<accession>A0AA38IEG3</accession>
<organism evidence="1 2">
    <name type="scientific">Zophobas morio</name>
    <dbReference type="NCBI Taxonomy" id="2755281"/>
    <lineage>
        <taxon>Eukaryota</taxon>
        <taxon>Metazoa</taxon>
        <taxon>Ecdysozoa</taxon>
        <taxon>Arthropoda</taxon>
        <taxon>Hexapoda</taxon>
        <taxon>Insecta</taxon>
        <taxon>Pterygota</taxon>
        <taxon>Neoptera</taxon>
        <taxon>Endopterygota</taxon>
        <taxon>Coleoptera</taxon>
        <taxon>Polyphaga</taxon>
        <taxon>Cucujiformia</taxon>
        <taxon>Tenebrionidae</taxon>
        <taxon>Zophobas</taxon>
    </lineage>
</organism>
<protein>
    <submittedName>
        <fullName evidence="1">Uncharacterized protein</fullName>
    </submittedName>
</protein>
<gene>
    <name evidence="1" type="ORF">Zmor_012742</name>
</gene>
<name>A0AA38IEG3_9CUCU</name>
<keyword evidence="2" id="KW-1185">Reference proteome</keyword>
<dbReference type="AlphaFoldDB" id="A0AA38IEG3"/>
<dbReference type="Proteomes" id="UP001168821">
    <property type="component" value="Unassembled WGS sequence"/>
</dbReference>
<evidence type="ECO:0000313" key="2">
    <source>
        <dbReference type="Proteomes" id="UP001168821"/>
    </source>
</evidence>
<dbReference type="EMBL" id="JALNTZ010000004">
    <property type="protein sequence ID" value="KAJ3653493.1"/>
    <property type="molecule type" value="Genomic_DNA"/>
</dbReference>
<proteinExistence type="predicted"/>
<sequence length="1142" mass="133601">MVHKFITEFHNLPGTTVKQKHKNLFSLLRHQSYSPQELDDIVANLEPTTHLEKIFYVDVLIYFQRTNELYKQYLNGDDNTISKVSKHGWFYQKAFQKIIPEDFVKTFLPTLSYSLKAKLLKKLPLDEKLADDVFTAVQKKYGTFLATIILQKCTTEKIHETLINNAVKLTYKQLQAIHKKNPNLIYVYIEERTKNEGGSKFLHQNSFLTYIAQKDPEMFADLLNKYKFEGMLGRRTTKRYIELQENHILGKLETYFKILNTSIFVRKFGAELQHIFFKKNEETDELLWVDLLKHYPRNRQFSIYKTMHNLTYNQKFGENVDAIPEDILKIIPDQTERERIAQLKLAKEENQNYLKYVTPENCLQEFMEKVNHIDVSERAKYIEIITECCILNKDLGNLLKVLQLLCGRFKNDDTKIRDSFFYLIGGNKILDTFTEQHWDKLLEVISISNARDDWVHKECRLRMHHLKFMLKEKKDCVMDVILKCKRWAELIYYGGPMNENPTIYNMVLKELVKIGFPKPNITEKYSARYDCVLAHLCKIYNKRYPENIVNIYGHPRILKSVKYMLENEVSCYDNNNCDSGIQYMICCPNLPKEFMELRQLYFKAFKHFGRLSGVVWFLQNEPNVLKDNLKFFLDQFNAVGHLTAEPIWRCMKKYSHLDMDKIAVEFLKSKLAAEGCKDKAKLIKALLILLTPDSYLEYIKTYLPVSTETDLTDENTRNLYAIQTQLIKCMHHIHSPAKVLPVVLELCNGHYLRYALRPLYSCFHNLPENETKPFIEKLKQNKAISVKKHGMTLTILLCDVDTVYNCLKEADVFALMATLKYFVKNPSDMVWQLVETKIRNIETKNLQVLKSAIHVNVPSKYKGQYVETIWKILIKYEDEGIKKSLITKMDKGSIENLNPEFAFHIIRAYIFTSGEANDFVANILINLNNNDKFDLFANILEKFKNNCWSGAEGRNARKILNNFILCLFAKYVETEEDDKKFTEKLSAIFKLVFSMSEAFEESILISCLGFKGDTVENNGKLLIHLNHCAEKEYGPYATYLFAGIIKTKVFAYIWTTRREQIKLCYSLFKLRESVSDNLLLLMLLPENQPEDTEHFSLYNEILTDLRLVIDNVVKLQLNLHLKSGSEGNNKVNCDSCSVLSDE</sequence>